<keyword evidence="6" id="KW-1185">Reference proteome</keyword>
<sequence length="65" mass="7121">MKGTVKWFNAEKGYGFIQVEGGEDVFVHFSAIQGDGFKTLEEGQAVEFEITEGNRGPQAANVIKL</sequence>
<dbReference type="AlphaFoldDB" id="A0A3P3U4Y9"/>
<dbReference type="PROSITE" id="PS00352">
    <property type="entry name" value="CSD_1"/>
    <property type="match status" value="1"/>
</dbReference>
<dbReference type="GO" id="GO:0003676">
    <property type="term" value="F:nucleic acid binding"/>
    <property type="evidence" value="ECO:0007669"/>
    <property type="project" value="InterPro"/>
</dbReference>
<dbReference type="GO" id="GO:0010468">
    <property type="term" value="P:regulation of gene expression"/>
    <property type="evidence" value="ECO:0007669"/>
    <property type="project" value="UniProtKB-ARBA"/>
</dbReference>
<dbReference type="InterPro" id="IPR002059">
    <property type="entry name" value="CSP_DNA-bd"/>
</dbReference>
<dbReference type="SMART" id="SM00357">
    <property type="entry name" value="CSP"/>
    <property type="match status" value="1"/>
</dbReference>
<evidence type="ECO:0000256" key="3">
    <source>
        <dbReference type="RuleBase" id="RU000408"/>
    </source>
</evidence>
<keyword evidence="2" id="KW-0963">Cytoplasm</keyword>
<gene>
    <name evidence="5" type="ORF">EHV15_19050</name>
</gene>
<dbReference type="Proteomes" id="UP000267017">
    <property type="component" value="Unassembled WGS sequence"/>
</dbReference>
<dbReference type="Pfam" id="PF00313">
    <property type="entry name" value="CSD"/>
    <property type="match status" value="1"/>
</dbReference>
<dbReference type="PANTHER" id="PTHR11544">
    <property type="entry name" value="COLD SHOCK DOMAIN CONTAINING PROTEINS"/>
    <property type="match status" value="1"/>
</dbReference>
<accession>A0A3P3U4Y9</accession>
<evidence type="ECO:0000313" key="5">
    <source>
        <dbReference type="EMBL" id="RRJ64786.1"/>
    </source>
</evidence>
<dbReference type="CDD" id="cd04458">
    <property type="entry name" value="CSP_CDS"/>
    <property type="match status" value="1"/>
</dbReference>
<dbReference type="OrthoDB" id="9805039at2"/>
<dbReference type="GeneID" id="77008380"/>
<feature type="domain" description="CSD" evidence="4">
    <location>
        <begin position="1"/>
        <end position="64"/>
    </location>
</feature>
<evidence type="ECO:0000313" key="6">
    <source>
        <dbReference type="Proteomes" id="UP000267017"/>
    </source>
</evidence>
<organism evidence="5 6">
    <name type="scientific">Paenibacillus oralis</name>
    <dbReference type="NCBI Taxonomy" id="2490856"/>
    <lineage>
        <taxon>Bacteria</taxon>
        <taxon>Bacillati</taxon>
        <taxon>Bacillota</taxon>
        <taxon>Bacilli</taxon>
        <taxon>Bacillales</taxon>
        <taxon>Paenibacillaceae</taxon>
        <taxon>Paenibacillus</taxon>
    </lineage>
</organism>
<dbReference type="PIRSF" id="PIRSF002599">
    <property type="entry name" value="Cold_shock_A"/>
    <property type="match status" value="1"/>
</dbReference>
<evidence type="ECO:0000256" key="1">
    <source>
        <dbReference type="ARBA" id="ARBA00004496"/>
    </source>
</evidence>
<dbReference type="Gene3D" id="6.20.370.130">
    <property type="match status" value="1"/>
</dbReference>
<dbReference type="InterPro" id="IPR011129">
    <property type="entry name" value="CSD"/>
</dbReference>
<dbReference type="RefSeq" id="WP_036624279.1">
    <property type="nucleotide sequence ID" value="NZ_RRCN01000001.1"/>
</dbReference>
<dbReference type="InterPro" id="IPR019844">
    <property type="entry name" value="CSD_CS"/>
</dbReference>
<dbReference type="GO" id="GO:0005737">
    <property type="term" value="C:cytoplasm"/>
    <property type="evidence" value="ECO:0007669"/>
    <property type="project" value="UniProtKB-SubCell"/>
</dbReference>
<evidence type="ECO:0000259" key="4">
    <source>
        <dbReference type="PROSITE" id="PS51857"/>
    </source>
</evidence>
<dbReference type="Gene3D" id="2.40.50.140">
    <property type="entry name" value="Nucleic acid-binding proteins"/>
    <property type="match status" value="1"/>
</dbReference>
<dbReference type="InterPro" id="IPR012156">
    <property type="entry name" value="Cold_shock_CspA"/>
</dbReference>
<evidence type="ECO:0000256" key="2">
    <source>
        <dbReference type="ARBA" id="ARBA00022490"/>
    </source>
</evidence>
<dbReference type="GO" id="GO:0051252">
    <property type="term" value="P:regulation of RNA metabolic process"/>
    <property type="evidence" value="ECO:0007669"/>
    <property type="project" value="UniProtKB-ARBA"/>
</dbReference>
<protein>
    <submittedName>
        <fullName evidence="5">Cold shock domain-containing protein</fullName>
    </submittedName>
</protein>
<reference evidence="5 6" key="1">
    <citation type="submission" date="2018-11" db="EMBL/GenBank/DDBJ databases">
        <title>Genome sequencing of Paenibacillus sp. KCOM 3021 (= ChDC PVNT-B20).</title>
        <authorList>
            <person name="Kook J.-K."/>
            <person name="Park S.-N."/>
            <person name="Lim Y.K."/>
        </authorList>
    </citation>
    <scope>NUCLEOTIDE SEQUENCE [LARGE SCALE GENOMIC DNA]</scope>
    <source>
        <strain evidence="5 6">KCOM 3021</strain>
    </source>
</reference>
<dbReference type="EMBL" id="RRCN01000001">
    <property type="protein sequence ID" value="RRJ64786.1"/>
    <property type="molecule type" value="Genomic_DNA"/>
</dbReference>
<dbReference type="InterPro" id="IPR012340">
    <property type="entry name" value="NA-bd_OB-fold"/>
</dbReference>
<name>A0A3P3U4Y9_9BACL</name>
<dbReference type="PRINTS" id="PR00050">
    <property type="entry name" value="COLDSHOCK"/>
</dbReference>
<proteinExistence type="predicted"/>
<dbReference type="SUPFAM" id="SSF50249">
    <property type="entry name" value="Nucleic acid-binding proteins"/>
    <property type="match status" value="1"/>
</dbReference>
<dbReference type="PROSITE" id="PS51857">
    <property type="entry name" value="CSD_2"/>
    <property type="match status" value="1"/>
</dbReference>
<comment type="subcellular location">
    <subcellularLocation>
        <location evidence="1 3">Cytoplasm</location>
    </subcellularLocation>
</comment>
<dbReference type="InterPro" id="IPR050181">
    <property type="entry name" value="Cold_shock_domain"/>
</dbReference>
<dbReference type="FunFam" id="2.40.50.140:FF:000006">
    <property type="entry name" value="Cold shock protein CspC"/>
    <property type="match status" value="1"/>
</dbReference>
<comment type="caution">
    <text evidence="5">The sequence shown here is derived from an EMBL/GenBank/DDBJ whole genome shotgun (WGS) entry which is preliminary data.</text>
</comment>